<comment type="caution">
    <text evidence="1">The sequence shown here is derived from an EMBL/GenBank/DDBJ whole genome shotgun (WGS) entry which is preliminary data.</text>
</comment>
<keyword evidence="2" id="KW-1185">Reference proteome</keyword>
<organism evidence="1 2">
    <name type="scientific">Triparma verrucosa</name>
    <dbReference type="NCBI Taxonomy" id="1606542"/>
    <lineage>
        <taxon>Eukaryota</taxon>
        <taxon>Sar</taxon>
        <taxon>Stramenopiles</taxon>
        <taxon>Ochrophyta</taxon>
        <taxon>Bolidophyceae</taxon>
        <taxon>Parmales</taxon>
        <taxon>Triparmaceae</taxon>
        <taxon>Triparma</taxon>
    </lineage>
</organism>
<reference evidence="2" key="1">
    <citation type="journal article" date="2023" name="Commun. Biol.">
        <title>Genome analysis of Parmales, the sister group of diatoms, reveals the evolutionary specialization of diatoms from phago-mixotrophs to photoautotrophs.</title>
        <authorList>
            <person name="Ban H."/>
            <person name="Sato S."/>
            <person name="Yoshikawa S."/>
            <person name="Yamada K."/>
            <person name="Nakamura Y."/>
            <person name="Ichinomiya M."/>
            <person name="Sato N."/>
            <person name="Blanc-Mathieu R."/>
            <person name="Endo H."/>
            <person name="Kuwata A."/>
            <person name="Ogata H."/>
        </authorList>
    </citation>
    <scope>NUCLEOTIDE SEQUENCE [LARGE SCALE GENOMIC DNA]</scope>
    <source>
        <strain evidence="2">NIES 3699</strain>
    </source>
</reference>
<evidence type="ECO:0000313" key="1">
    <source>
        <dbReference type="EMBL" id="GMI13921.1"/>
    </source>
</evidence>
<sequence>MLPTSLPPPRSMRNSILMHGTCSDAVDAITQCGYLNTFDTHGNSRCFVWTGFRDVKGVFYHLEGSARGRHLENRLAVDPGFNSAEIDKEGRAAKWTKEAHGANSDSKIDIRGLKFIDVNMSTTEGKVLAYAWEMDCVEAWDASK</sequence>
<accession>A0A9W7FKY0</accession>
<dbReference type="Proteomes" id="UP001165160">
    <property type="component" value="Unassembled WGS sequence"/>
</dbReference>
<name>A0A9W7FKY0_9STRA</name>
<dbReference type="AlphaFoldDB" id="A0A9W7FKY0"/>
<proteinExistence type="predicted"/>
<gene>
    <name evidence="1" type="ORF">TrVE_jg900</name>
</gene>
<evidence type="ECO:0000313" key="2">
    <source>
        <dbReference type="Proteomes" id="UP001165160"/>
    </source>
</evidence>
<dbReference type="EMBL" id="BRXX01000482">
    <property type="protein sequence ID" value="GMI13921.1"/>
    <property type="molecule type" value="Genomic_DNA"/>
</dbReference>
<protein>
    <submittedName>
        <fullName evidence="1">Uncharacterized protein</fullName>
    </submittedName>
</protein>